<dbReference type="PROSITE" id="PS51257">
    <property type="entry name" value="PROKAR_LIPOPROTEIN"/>
    <property type="match status" value="1"/>
</dbReference>
<feature type="chain" id="PRO_5026871798" evidence="9">
    <location>
        <begin position="22"/>
        <end position="139"/>
    </location>
</feature>
<gene>
    <name evidence="11" type="primary">LOC111597677</name>
</gene>
<evidence type="ECO:0000256" key="7">
    <source>
        <dbReference type="ARBA" id="ARBA00023157"/>
    </source>
</evidence>
<evidence type="ECO:0000256" key="5">
    <source>
        <dbReference type="ARBA" id="ARBA00022729"/>
    </source>
</evidence>
<dbReference type="KEGG" id="dhe:111597677"/>
<dbReference type="GO" id="GO:0045087">
    <property type="term" value="P:innate immune response"/>
    <property type="evidence" value="ECO:0007669"/>
    <property type="project" value="UniProtKB-KW"/>
</dbReference>
<evidence type="ECO:0000256" key="4">
    <source>
        <dbReference type="ARBA" id="ARBA00022588"/>
    </source>
</evidence>
<keyword evidence="7" id="KW-1015">Disulfide bond</keyword>
<comment type="similarity">
    <text evidence="2">Belongs to the bomanin family.</text>
</comment>
<sequence>MRCLTLLTLLVLALLASCATAGKVSIKGECVDCHRDGTTTRRPSRTRGRQTTPKPKPKSTKHSDEDDDAGWMLSQGGYGAQSISRGGRYKRQGYQQIITSDPGLGGGGWSGGRVTTINTRGRPGTYVHNDDCVGCNING</sequence>
<dbReference type="OMA" id="CVGCNIN"/>
<dbReference type="Pfam" id="PF08194">
    <property type="entry name" value="DIM"/>
    <property type="match status" value="1"/>
</dbReference>
<comment type="subcellular location">
    <subcellularLocation>
        <location evidence="1">Secreted</location>
    </subcellularLocation>
</comment>
<organism evidence="10 11">
    <name type="scientific">Drosophila hydei</name>
    <name type="common">Fruit fly</name>
    <dbReference type="NCBI Taxonomy" id="7224"/>
    <lineage>
        <taxon>Eukaryota</taxon>
        <taxon>Metazoa</taxon>
        <taxon>Ecdysozoa</taxon>
        <taxon>Arthropoda</taxon>
        <taxon>Hexapoda</taxon>
        <taxon>Insecta</taxon>
        <taxon>Pterygota</taxon>
        <taxon>Neoptera</taxon>
        <taxon>Endopterygota</taxon>
        <taxon>Diptera</taxon>
        <taxon>Brachycera</taxon>
        <taxon>Muscomorpha</taxon>
        <taxon>Ephydroidea</taxon>
        <taxon>Drosophilidae</taxon>
        <taxon>Drosophila</taxon>
    </lineage>
</organism>
<feature type="signal peptide" evidence="9">
    <location>
        <begin position="1"/>
        <end position="21"/>
    </location>
</feature>
<keyword evidence="3" id="KW-0964">Secreted</keyword>
<dbReference type="GO" id="GO:0005576">
    <property type="term" value="C:extracellular region"/>
    <property type="evidence" value="ECO:0007669"/>
    <property type="project" value="UniProtKB-SubCell"/>
</dbReference>
<evidence type="ECO:0000256" key="8">
    <source>
        <dbReference type="SAM" id="MobiDB-lite"/>
    </source>
</evidence>
<dbReference type="Proteomes" id="UP000504633">
    <property type="component" value="Unplaced"/>
</dbReference>
<proteinExistence type="inferred from homology"/>
<dbReference type="GeneID" id="111597677"/>
<dbReference type="InterPro" id="IPR013172">
    <property type="entry name" value="Bomanin"/>
</dbReference>
<protein>
    <submittedName>
        <fullName evidence="11">Uncharacterized protein LOC111597677 isoform X1</fullName>
    </submittedName>
</protein>
<evidence type="ECO:0000313" key="10">
    <source>
        <dbReference type="Proteomes" id="UP000504633"/>
    </source>
</evidence>
<evidence type="ECO:0000256" key="2">
    <source>
        <dbReference type="ARBA" id="ARBA00005379"/>
    </source>
</evidence>
<keyword evidence="4" id="KW-0399">Innate immunity</keyword>
<evidence type="ECO:0000256" key="9">
    <source>
        <dbReference type="SAM" id="SignalP"/>
    </source>
</evidence>
<evidence type="ECO:0000256" key="1">
    <source>
        <dbReference type="ARBA" id="ARBA00004613"/>
    </source>
</evidence>
<keyword evidence="6" id="KW-0391">Immunity</keyword>
<accession>A0A6J1LT06</accession>
<reference evidence="11" key="1">
    <citation type="submission" date="2025-08" db="UniProtKB">
        <authorList>
            <consortium name="RefSeq"/>
        </authorList>
    </citation>
    <scope>IDENTIFICATION</scope>
    <source>
        <strain evidence="11">15085-1641.00</strain>
        <tissue evidence="11">Whole body</tissue>
    </source>
</reference>
<evidence type="ECO:0000256" key="6">
    <source>
        <dbReference type="ARBA" id="ARBA00022859"/>
    </source>
</evidence>
<dbReference type="AlphaFoldDB" id="A0A6J1LT06"/>
<name>A0A6J1LT06_DROHY</name>
<keyword evidence="10" id="KW-1185">Reference proteome</keyword>
<dbReference type="RefSeq" id="XP_023168271.2">
    <property type="nucleotide sequence ID" value="XM_023312503.2"/>
</dbReference>
<dbReference type="OrthoDB" id="7869521at2759"/>
<feature type="region of interest" description="Disordered" evidence="8">
    <location>
        <begin position="33"/>
        <end position="84"/>
    </location>
</feature>
<evidence type="ECO:0000313" key="11">
    <source>
        <dbReference type="RefSeq" id="XP_023168271.2"/>
    </source>
</evidence>
<keyword evidence="5 9" id="KW-0732">Signal</keyword>
<evidence type="ECO:0000256" key="3">
    <source>
        <dbReference type="ARBA" id="ARBA00022525"/>
    </source>
</evidence>